<organism evidence="4 5">
    <name type="scientific">Dactylosporangium aurantiacum</name>
    <dbReference type="NCBI Taxonomy" id="35754"/>
    <lineage>
        <taxon>Bacteria</taxon>
        <taxon>Bacillati</taxon>
        <taxon>Actinomycetota</taxon>
        <taxon>Actinomycetes</taxon>
        <taxon>Micromonosporales</taxon>
        <taxon>Micromonosporaceae</taxon>
        <taxon>Dactylosporangium</taxon>
    </lineage>
</organism>
<protein>
    <submittedName>
        <fullName evidence="4">Tyrosine-type recombinase/integrase</fullName>
    </submittedName>
</protein>
<gene>
    <name evidence="4" type="ORF">Daura_06535</name>
</gene>
<dbReference type="InterPro" id="IPR013762">
    <property type="entry name" value="Integrase-like_cat_sf"/>
</dbReference>
<dbReference type="GO" id="GO:0006310">
    <property type="term" value="P:DNA recombination"/>
    <property type="evidence" value="ECO:0007669"/>
    <property type="project" value="UniProtKB-KW"/>
</dbReference>
<feature type="region of interest" description="Disordered" evidence="2">
    <location>
        <begin position="304"/>
        <end position="330"/>
    </location>
</feature>
<dbReference type="GO" id="GO:0003677">
    <property type="term" value="F:DNA binding"/>
    <property type="evidence" value="ECO:0007669"/>
    <property type="project" value="InterPro"/>
</dbReference>
<dbReference type="SUPFAM" id="SSF56349">
    <property type="entry name" value="DNA breaking-rejoining enzymes"/>
    <property type="match status" value="1"/>
</dbReference>
<dbReference type="GO" id="GO:0015074">
    <property type="term" value="P:DNA integration"/>
    <property type="evidence" value="ECO:0007669"/>
    <property type="project" value="InterPro"/>
</dbReference>
<proteinExistence type="predicted"/>
<evidence type="ECO:0000256" key="2">
    <source>
        <dbReference type="SAM" id="MobiDB-lite"/>
    </source>
</evidence>
<dbReference type="AlphaFoldDB" id="A0A9Q9IHT0"/>
<dbReference type="InterPro" id="IPR002104">
    <property type="entry name" value="Integrase_catalytic"/>
</dbReference>
<keyword evidence="1" id="KW-0233">DNA recombination</keyword>
<reference evidence="4" key="1">
    <citation type="submission" date="2021-04" db="EMBL/GenBank/DDBJ databases">
        <title>Dactylosporangium aurantiacum NRRL B-8018 full assembly.</title>
        <authorList>
            <person name="Hartkoorn R.C."/>
            <person name="Beaudoing E."/>
            <person name="Hot D."/>
        </authorList>
    </citation>
    <scope>NUCLEOTIDE SEQUENCE</scope>
    <source>
        <strain evidence="4">NRRL B-8018</strain>
    </source>
</reference>
<dbReference type="Gene3D" id="1.10.443.10">
    <property type="entry name" value="Intergrase catalytic core"/>
    <property type="match status" value="1"/>
</dbReference>
<dbReference type="OrthoDB" id="3773913at2"/>
<evidence type="ECO:0000313" key="4">
    <source>
        <dbReference type="EMBL" id="UWZ55851.1"/>
    </source>
</evidence>
<feature type="domain" description="Tyr recombinase" evidence="3">
    <location>
        <begin position="233"/>
        <end position="449"/>
    </location>
</feature>
<accession>A0A9Q9IHT0</accession>
<evidence type="ECO:0000313" key="5">
    <source>
        <dbReference type="Proteomes" id="UP001058003"/>
    </source>
</evidence>
<dbReference type="Proteomes" id="UP001058003">
    <property type="component" value="Chromosome"/>
</dbReference>
<dbReference type="KEGG" id="daur:Daura_06535"/>
<name>A0A9Q9IHT0_9ACTN</name>
<dbReference type="RefSeq" id="WP_033362353.1">
    <property type="nucleotide sequence ID" value="NZ_CP073767.1"/>
</dbReference>
<dbReference type="InterPro" id="IPR011010">
    <property type="entry name" value="DNA_brk_join_enz"/>
</dbReference>
<dbReference type="EMBL" id="CP073767">
    <property type="protein sequence ID" value="UWZ55851.1"/>
    <property type="molecule type" value="Genomic_DNA"/>
</dbReference>
<dbReference type="PROSITE" id="PS51898">
    <property type="entry name" value="TYR_RECOMBINASE"/>
    <property type="match status" value="1"/>
</dbReference>
<evidence type="ECO:0000259" key="3">
    <source>
        <dbReference type="PROSITE" id="PS51898"/>
    </source>
</evidence>
<keyword evidence="5" id="KW-1185">Reference proteome</keyword>
<sequence>MKTTFDVRIWKIDVYKGTETTTYKVVWVVDGRRKKEPFKTAALAESFRSALVTAARKGEAFDIESGRPVSMLRNDNTMSWYDFACKFVDMKWPHVAATTRRTHAEAMTAITPALLTSTRGKPDDKLIRKALSRWAFNTQQRGAEDNPQDVADALRWISRNTRPVSTLADPKVLRPLLNSLAVRLDGQPAAPSVVSRRRKILNTSVEYAVELKLLDANPIPALKWKPPKAVQVVDRRAVPNPVQARTLINAVRFNVPSGARLAAFFGCLYFAGMRPEEAVALKLANLHLPKEGWGEFEFGEAEPHAGKEWTDSGENRDRRQLKQREVGERRTAPCPPELTALIHWHLEEFGTGAGGRLFVGERNRNELPKRTITTTWRLAREHVFISEVVETPLAKRPYDLRHAAVSTWLNGGVPPTDVALWAGQSVEVLFRIYAACLDKGTEILRRRVSAALGY</sequence>
<evidence type="ECO:0000256" key="1">
    <source>
        <dbReference type="ARBA" id="ARBA00023172"/>
    </source>
</evidence>